<keyword evidence="1" id="KW-1133">Transmembrane helix</keyword>
<evidence type="ECO:0000313" key="3">
    <source>
        <dbReference type="Proteomes" id="UP000198756"/>
    </source>
</evidence>
<keyword evidence="3" id="KW-1185">Reference proteome</keyword>
<dbReference type="STRING" id="279824.SAMN03080617_01532"/>
<gene>
    <name evidence="2" type="ORF">SAMN03080617_01532</name>
</gene>
<evidence type="ECO:0000256" key="1">
    <source>
        <dbReference type="SAM" id="Phobius"/>
    </source>
</evidence>
<evidence type="ECO:0000313" key="2">
    <source>
        <dbReference type="EMBL" id="SDA65699.1"/>
    </source>
</evidence>
<accession>A0A1G5X5L5</accession>
<dbReference type="EMBL" id="FMXE01000009">
    <property type="protein sequence ID" value="SDA65699.1"/>
    <property type="molecule type" value="Genomic_DNA"/>
</dbReference>
<name>A0A1G5X5L5_9BACT</name>
<organism evidence="2 3">
    <name type="scientific">Algoriphagus alkaliphilus</name>
    <dbReference type="NCBI Taxonomy" id="279824"/>
    <lineage>
        <taxon>Bacteria</taxon>
        <taxon>Pseudomonadati</taxon>
        <taxon>Bacteroidota</taxon>
        <taxon>Cytophagia</taxon>
        <taxon>Cytophagales</taxon>
        <taxon>Cyclobacteriaceae</taxon>
        <taxon>Algoriphagus</taxon>
    </lineage>
</organism>
<dbReference type="AlphaFoldDB" id="A0A1G5X5L5"/>
<keyword evidence="1" id="KW-0472">Membrane</keyword>
<feature type="transmembrane region" description="Helical" evidence="1">
    <location>
        <begin position="141"/>
        <end position="163"/>
    </location>
</feature>
<protein>
    <submittedName>
        <fullName evidence="2">Uncharacterized protein</fullName>
    </submittedName>
</protein>
<dbReference type="OrthoDB" id="9872833at2"/>
<sequence length="201" mass="21799">MKAILISTLFILGFLTQAKAQLVIKDGLYFNKAGRQVWIVETNGKKHQRALLYKVSKDSLFFVESNLKTLSPQYADLEIKSLHYSDIDTLVTQKNRPGAKGAVFGGVIGFAAGMAIRAATYDPDPITKVLVILTGGESAHYFMSGLLGASAGVAIGAGIGAIAKKKWVIGGNKENFEKALLLLDERAYWNKSSRPRPSPNL</sequence>
<dbReference type="Proteomes" id="UP000198756">
    <property type="component" value="Unassembled WGS sequence"/>
</dbReference>
<dbReference type="RefSeq" id="WP_092729364.1">
    <property type="nucleotide sequence ID" value="NZ_FMXE01000009.1"/>
</dbReference>
<keyword evidence="1" id="KW-0812">Transmembrane</keyword>
<reference evidence="3" key="1">
    <citation type="submission" date="2016-10" db="EMBL/GenBank/DDBJ databases">
        <authorList>
            <person name="Varghese N."/>
            <person name="Submissions S."/>
        </authorList>
    </citation>
    <scope>NUCLEOTIDE SEQUENCE [LARGE SCALE GENOMIC DNA]</scope>
    <source>
        <strain evidence="3">DSM 22703</strain>
    </source>
</reference>
<proteinExistence type="predicted"/>